<gene>
    <name evidence="1" type="primary">AGTRAP</name>
</gene>
<evidence type="ECO:0000313" key="1">
    <source>
        <dbReference type="Ensembl" id="ENSSVLP00005007800.1"/>
    </source>
</evidence>
<proteinExistence type="predicted"/>
<keyword evidence="2" id="KW-1185">Reference proteome</keyword>
<reference evidence="1" key="2">
    <citation type="submission" date="2025-08" db="UniProtKB">
        <authorList>
            <consortium name="Ensembl"/>
        </authorList>
    </citation>
    <scope>IDENTIFICATION</scope>
</reference>
<dbReference type="Proteomes" id="UP000694564">
    <property type="component" value="Chromosome 1"/>
</dbReference>
<dbReference type="AlphaFoldDB" id="A0A8D2B5R3"/>
<reference evidence="1" key="1">
    <citation type="submission" date="2020-06" db="EMBL/GenBank/DDBJ databases">
        <authorList>
            <consortium name="Wellcome Sanger Institute Data Sharing"/>
        </authorList>
    </citation>
    <scope>NUCLEOTIDE SEQUENCE [LARGE SCALE GENOMIC DNA]</scope>
</reference>
<dbReference type="OrthoDB" id="8191171at2759"/>
<evidence type="ECO:0000313" key="2">
    <source>
        <dbReference type="Proteomes" id="UP000694564"/>
    </source>
</evidence>
<sequence>MELPVVNLKGLHRVLWPLCLGQLHHPGLGRVGRGSAGLCGCHQHVSGGLAGHRPPGHHLHQHLLPCGCHLRHKPLRRWYGHPQPAAQAPLLLPGLPHVPGARGFPRTFSGT</sequence>
<accession>A0A8D2B5R3</accession>
<dbReference type="GeneTree" id="ENSGT00390000017402"/>
<dbReference type="Ensembl" id="ENSSVLT00005008690.1">
    <property type="protein sequence ID" value="ENSSVLP00005007800.1"/>
    <property type="gene ID" value="ENSSVLG00005006342.1"/>
</dbReference>
<protein>
    <submittedName>
        <fullName evidence="1">Angiotensin II receptor associated protein</fullName>
    </submittedName>
</protein>
<name>A0A8D2B5R3_SCIVU</name>
<reference evidence="1" key="3">
    <citation type="submission" date="2025-09" db="UniProtKB">
        <authorList>
            <consortium name="Ensembl"/>
        </authorList>
    </citation>
    <scope>IDENTIFICATION</scope>
</reference>
<organism evidence="1 2">
    <name type="scientific">Sciurus vulgaris</name>
    <name type="common">Eurasian red squirrel</name>
    <dbReference type="NCBI Taxonomy" id="55149"/>
    <lineage>
        <taxon>Eukaryota</taxon>
        <taxon>Metazoa</taxon>
        <taxon>Chordata</taxon>
        <taxon>Craniata</taxon>
        <taxon>Vertebrata</taxon>
        <taxon>Euteleostomi</taxon>
        <taxon>Mammalia</taxon>
        <taxon>Eutheria</taxon>
        <taxon>Euarchontoglires</taxon>
        <taxon>Glires</taxon>
        <taxon>Rodentia</taxon>
        <taxon>Sciuromorpha</taxon>
        <taxon>Sciuridae</taxon>
        <taxon>Sciurinae</taxon>
        <taxon>Sciurini</taxon>
        <taxon>Sciurus</taxon>
    </lineage>
</organism>